<accession>A0A151ZB93</accession>
<dbReference type="OrthoDB" id="2647594at2759"/>
<dbReference type="PANTHER" id="PTHR43747:SF5">
    <property type="entry name" value="FAD-BINDING DOMAIN-CONTAINING PROTEIN"/>
    <property type="match status" value="1"/>
</dbReference>
<dbReference type="InterPro" id="IPR006905">
    <property type="entry name" value="Flavin_halogenase"/>
</dbReference>
<dbReference type="InterPro" id="IPR036188">
    <property type="entry name" value="FAD/NAD-bd_sf"/>
</dbReference>
<dbReference type="GO" id="GO:0004497">
    <property type="term" value="F:monooxygenase activity"/>
    <property type="evidence" value="ECO:0007669"/>
    <property type="project" value="UniProtKB-KW"/>
</dbReference>
<evidence type="ECO:0000256" key="3">
    <source>
        <dbReference type="ARBA" id="ARBA00023033"/>
    </source>
</evidence>
<proteinExistence type="inferred from homology"/>
<dbReference type="Gene3D" id="3.50.50.60">
    <property type="entry name" value="FAD/NAD(P)-binding domain"/>
    <property type="match status" value="1"/>
</dbReference>
<name>A0A151ZB93_TIELA</name>
<dbReference type="Pfam" id="PF04820">
    <property type="entry name" value="Trp_halogenase"/>
    <property type="match status" value="1"/>
</dbReference>
<organism evidence="4 5">
    <name type="scientific">Tieghemostelium lacteum</name>
    <name type="common">Slime mold</name>
    <name type="synonym">Dictyostelium lacteum</name>
    <dbReference type="NCBI Taxonomy" id="361077"/>
    <lineage>
        <taxon>Eukaryota</taxon>
        <taxon>Amoebozoa</taxon>
        <taxon>Evosea</taxon>
        <taxon>Eumycetozoa</taxon>
        <taxon>Dictyostelia</taxon>
        <taxon>Dictyosteliales</taxon>
        <taxon>Raperosteliaceae</taxon>
        <taxon>Tieghemostelium</taxon>
    </lineage>
</organism>
<sequence>MDETFYDVVIIGGGIAGLAACRHLLLNIEQLQNKRIAIIEPRTANRTNVQEDYKVGESTIDVSSMFFAKELRLQDYLIENHPPKFSLQFNWPKKIDKTDTMEDYYSILSIKNPEIQTFQLNRAKIERDMLKMVINQGAVYYHGRVKDVNLTPGDSIKSITIHILSDTDDFNDQKVIDTKVIQAGYIIDASGRNFVVGSRTNNVVKDPKEMFGLENASTWVRVKNTNRDVLNFQNHEVTASWYYATNHFFGPGYWIWMIPLERGSRDFSIGVSYHRDKIDPKDMNSLEKFLNFLKVNQRLVYDLIVSGEIVDCHKWPKLAHTSRVFFSPDHWCVIGDAACIFDPFYSTGMAMMAFEVECCTELLKQKLVKKCKSSFDTRVEAYDGFIRCYTQNNCHIIKKHSNHLGNASVMSWRIYLENTIYFGTIVPMYIGKYFLCPKFCKFFLLFGREGMKLKEAILDTFDEIIQKDINIGFIDNHRGTSAPNTSWDVDNILNLSKYGEKVLNLPTQMTWTSMMNCRTFFYIYMKAYGIKALWNSSFYKTFGVSLLSIPLTYTASWIHYFKNWNTPDNEFFDKMVADFDQYKYVSKPLPF</sequence>
<evidence type="ECO:0000313" key="4">
    <source>
        <dbReference type="EMBL" id="KYQ91208.1"/>
    </source>
</evidence>
<dbReference type="STRING" id="361077.A0A151ZB93"/>
<dbReference type="SUPFAM" id="SSF51905">
    <property type="entry name" value="FAD/NAD(P)-binding domain"/>
    <property type="match status" value="1"/>
</dbReference>
<protein>
    <submittedName>
        <fullName evidence="4">Uncharacterized protein</fullName>
    </submittedName>
</protein>
<evidence type="ECO:0000256" key="2">
    <source>
        <dbReference type="ARBA" id="ARBA00023002"/>
    </source>
</evidence>
<reference evidence="4 5" key="1">
    <citation type="submission" date="2015-12" db="EMBL/GenBank/DDBJ databases">
        <title>Dictyostelia acquired genes for synthesis and detection of signals that induce cell-type specialization by lateral gene transfer from prokaryotes.</title>
        <authorList>
            <person name="Gloeckner G."/>
            <person name="Schaap P."/>
        </authorList>
    </citation>
    <scope>NUCLEOTIDE SEQUENCE [LARGE SCALE GENOMIC DNA]</scope>
    <source>
        <strain evidence="4 5">TK</strain>
    </source>
</reference>
<dbReference type="InterPro" id="IPR050816">
    <property type="entry name" value="Flavin-dep_Halogenase_NPB"/>
</dbReference>
<keyword evidence="2" id="KW-0560">Oxidoreductase</keyword>
<gene>
    <name evidence="4" type="ORF">DLAC_08131</name>
</gene>
<evidence type="ECO:0000313" key="5">
    <source>
        <dbReference type="Proteomes" id="UP000076078"/>
    </source>
</evidence>
<keyword evidence="5" id="KW-1185">Reference proteome</keyword>
<dbReference type="InParanoid" id="A0A151ZB93"/>
<dbReference type="EMBL" id="LODT01000035">
    <property type="protein sequence ID" value="KYQ91208.1"/>
    <property type="molecule type" value="Genomic_DNA"/>
</dbReference>
<dbReference type="Proteomes" id="UP000076078">
    <property type="component" value="Unassembled WGS sequence"/>
</dbReference>
<dbReference type="AlphaFoldDB" id="A0A151ZB93"/>
<dbReference type="PANTHER" id="PTHR43747">
    <property type="entry name" value="FAD-BINDING PROTEIN"/>
    <property type="match status" value="1"/>
</dbReference>
<keyword evidence="3" id="KW-0503">Monooxygenase</keyword>
<comment type="similarity">
    <text evidence="1">Belongs to the flavin-dependent halogenase family.</text>
</comment>
<evidence type="ECO:0000256" key="1">
    <source>
        <dbReference type="ARBA" id="ARBA00005706"/>
    </source>
</evidence>
<comment type="caution">
    <text evidence="4">The sequence shown here is derived from an EMBL/GenBank/DDBJ whole genome shotgun (WGS) entry which is preliminary data.</text>
</comment>